<organism evidence="1 2">
    <name type="scientific">Treponema succinifaciens (strain ATCC 33096 / DSM 2489 / 6091)</name>
    <dbReference type="NCBI Taxonomy" id="869209"/>
    <lineage>
        <taxon>Bacteria</taxon>
        <taxon>Pseudomonadati</taxon>
        <taxon>Spirochaetota</taxon>
        <taxon>Spirochaetia</taxon>
        <taxon>Spirochaetales</taxon>
        <taxon>Treponemataceae</taxon>
        <taxon>Treponema</taxon>
    </lineage>
</organism>
<evidence type="ECO:0000313" key="2">
    <source>
        <dbReference type="Proteomes" id="UP000006852"/>
    </source>
</evidence>
<evidence type="ECO:0000313" key="1">
    <source>
        <dbReference type="EMBL" id="AEB15506.1"/>
    </source>
</evidence>
<protein>
    <submittedName>
        <fullName evidence="1">Uncharacterized protein</fullName>
    </submittedName>
</protein>
<name>F2NYK7_TRES6</name>
<dbReference type="HOGENOM" id="CLU_686845_0_0_12"/>
<dbReference type="AlphaFoldDB" id="F2NYK7"/>
<reference evidence="2" key="1">
    <citation type="submission" date="2011-04" db="EMBL/GenBank/DDBJ databases">
        <title>The complete genome of plasmid of Treponema succinifaciens DSM 2489.</title>
        <authorList>
            <person name="Lucas S."/>
            <person name="Copeland A."/>
            <person name="Lapidus A."/>
            <person name="Bruce D."/>
            <person name="Goodwin L."/>
            <person name="Pitluck S."/>
            <person name="Peters L."/>
            <person name="Kyrpides N."/>
            <person name="Mavromatis K."/>
            <person name="Ivanova N."/>
            <person name="Ovchinnikova G."/>
            <person name="Teshima H."/>
            <person name="Detter J.C."/>
            <person name="Tapia R."/>
            <person name="Han C."/>
            <person name="Land M."/>
            <person name="Hauser L."/>
            <person name="Markowitz V."/>
            <person name="Cheng J.-F."/>
            <person name="Hugenholtz P."/>
            <person name="Woyke T."/>
            <person name="Wu D."/>
            <person name="Gronow S."/>
            <person name="Wellnitz S."/>
            <person name="Brambilla E."/>
            <person name="Klenk H.-P."/>
            <person name="Eisen J.A."/>
        </authorList>
    </citation>
    <scope>NUCLEOTIDE SEQUENCE [LARGE SCALE GENOMIC DNA]</scope>
    <source>
        <strain evidence="2">ATCC 33096 / DSM 2489 / 6091</strain>
        <plasmid evidence="2">Plasmid pTRESU01</plasmid>
    </source>
</reference>
<dbReference type="EMBL" id="CP002632">
    <property type="protein sequence ID" value="AEB15506.1"/>
    <property type="molecule type" value="Genomic_DNA"/>
</dbReference>
<gene>
    <name evidence="1" type="ordered locus">Tresu_2645</name>
</gene>
<keyword evidence="2" id="KW-1185">Reference proteome</keyword>
<proteinExistence type="predicted"/>
<dbReference type="KEGG" id="tsu:Tresu_2645"/>
<dbReference type="Proteomes" id="UP000006852">
    <property type="component" value="Plasmid pTRESU01"/>
</dbReference>
<sequence length="401" mass="47342">MNHKHLLSITLLLISPYIFSQEKSMQIDELVLREKKEIKCKEYFHNLEPWKEGKLATIDGWGRFSTFEITEENQIKITPLVEFPKEKIDGWIKTYPEVGVIWSSIFELKHHFADIGTKKNVSFMPFFTKVYESTSPLLLDKKHKIFLLPYIATGVYETRYTYVVYDLQNDTLLFHPMQPEKNENFYKSPVIYSFENGKLLVRMRDKNNKYLNEYCMYDYYSDRTYKNKFTQFYSSLRYPMIMKVSNENIFIVSGVLKNEESLKTVISWDEENDDMTVFPLLLPTVDMADKIISVHYVDKESGWVCFTIWSYKGLHSETLEKLGFVNIKNPSIRSIPVVTEEYYPDETPEGEFIAHPVYGTCFIVKVEIAEKPYIRLYKMSDVQKEIEEYLLEKAKSAISKV</sequence>
<geneLocation type="plasmid" evidence="1 2">
    <name>pTRESU01</name>
</geneLocation>
<keyword evidence="1" id="KW-0614">Plasmid</keyword>
<accession>F2NYK7</accession>